<feature type="region of interest" description="Disordered" evidence="5">
    <location>
        <begin position="250"/>
        <end position="283"/>
    </location>
</feature>
<dbReference type="InterPro" id="IPR011701">
    <property type="entry name" value="MFS"/>
</dbReference>
<organism evidence="8 9">
    <name type="scientific">Stachybotrys elegans</name>
    <dbReference type="NCBI Taxonomy" id="80388"/>
    <lineage>
        <taxon>Eukaryota</taxon>
        <taxon>Fungi</taxon>
        <taxon>Dikarya</taxon>
        <taxon>Ascomycota</taxon>
        <taxon>Pezizomycotina</taxon>
        <taxon>Sordariomycetes</taxon>
        <taxon>Hypocreomycetidae</taxon>
        <taxon>Hypocreales</taxon>
        <taxon>Stachybotryaceae</taxon>
        <taxon>Stachybotrys</taxon>
    </lineage>
</organism>
<feature type="transmembrane region" description="Helical" evidence="6">
    <location>
        <begin position="407"/>
        <end position="428"/>
    </location>
</feature>
<dbReference type="EMBL" id="JAGPNK010000001">
    <property type="protein sequence ID" value="KAH7329656.1"/>
    <property type="molecule type" value="Genomic_DNA"/>
</dbReference>
<evidence type="ECO:0000313" key="8">
    <source>
        <dbReference type="EMBL" id="KAH7329656.1"/>
    </source>
</evidence>
<feature type="transmembrane region" description="Helical" evidence="6">
    <location>
        <begin position="362"/>
        <end position="386"/>
    </location>
</feature>
<dbReference type="GO" id="GO:0022857">
    <property type="term" value="F:transmembrane transporter activity"/>
    <property type="evidence" value="ECO:0007669"/>
    <property type="project" value="InterPro"/>
</dbReference>
<dbReference type="PANTHER" id="PTHR23502:SF20">
    <property type="entry name" value="TRANSPORTER, PUTATIVE (AFU_ORTHOLOGUE AFUA_6G13880)-RELATED"/>
    <property type="match status" value="1"/>
</dbReference>
<evidence type="ECO:0000256" key="3">
    <source>
        <dbReference type="ARBA" id="ARBA00022989"/>
    </source>
</evidence>
<dbReference type="OrthoDB" id="2585655at2759"/>
<dbReference type="PANTHER" id="PTHR23502">
    <property type="entry name" value="MAJOR FACILITATOR SUPERFAMILY"/>
    <property type="match status" value="1"/>
</dbReference>
<proteinExistence type="predicted"/>
<accession>A0A8K0WZ81</accession>
<keyword evidence="9" id="KW-1185">Reference proteome</keyword>
<sequence>MALGILEPSSGNGFPAGTVLLKANGGHHHGPVEHVSETPISPHDPLNLSKVRKNLYFMALLYGACVAGAVGPLLIPGFSIIAVEFQVSLTNVTLLNGALIMTLGISAYLCAPLSDICGRRLVYLVTSILGLVGCLWASYAKTYGSLLASRAIQGLGLGGFMSLAGTASINDVFLVHERGRRVGLWNFAVLLACNLTPVISGYTITQLGWSRSFQLMAAAFGVALLLTLFFIPETIFERGMLRGVPRQDSLGDKCSNDNGTETPETKSALATTDDPGQQQSEMSSVINDLSPNRTRFLGLHAIQVGKFKELPTMLASPVLALRHPIVVWAAIMWSVFFTWVIIQGAVADQIYRAPPYNLSPQSVGILIGVPPLIGSALGTILGGWLSDLSAKVLANRNSGIYEPEFRLLLIIPAVTFIAIGGYGLGAVISAGSSVWASAILLGVLNFGVGVGCTSIVAYSNDAISHLAAESMGIAMLIKSCFAFGLTFVLNDYYANRGAMVFFSTWASLSLGITLLTVLIFVFGKRIRSSFS</sequence>
<dbReference type="SUPFAM" id="SSF103473">
    <property type="entry name" value="MFS general substrate transporter"/>
    <property type="match status" value="1"/>
</dbReference>
<dbReference type="Proteomes" id="UP000813444">
    <property type="component" value="Unassembled WGS sequence"/>
</dbReference>
<evidence type="ECO:0000256" key="6">
    <source>
        <dbReference type="SAM" id="Phobius"/>
    </source>
</evidence>
<evidence type="ECO:0000256" key="5">
    <source>
        <dbReference type="SAM" id="MobiDB-lite"/>
    </source>
</evidence>
<keyword evidence="4 6" id="KW-0472">Membrane</keyword>
<evidence type="ECO:0000256" key="2">
    <source>
        <dbReference type="ARBA" id="ARBA00022692"/>
    </source>
</evidence>
<reference evidence="8" key="1">
    <citation type="journal article" date="2021" name="Nat. Commun.">
        <title>Genetic determinants of endophytism in the Arabidopsis root mycobiome.</title>
        <authorList>
            <person name="Mesny F."/>
            <person name="Miyauchi S."/>
            <person name="Thiergart T."/>
            <person name="Pickel B."/>
            <person name="Atanasova L."/>
            <person name="Karlsson M."/>
            <person name="Huettel B."/>
            <person name="Barry K.W."/>
            <person name="Haridas S."/>
            <person name="Chen C."/>
            <person name="Bauer D."/>
            <person name="Andreopoulos W."/>
            <person name="Pangilinan J."/>
            <person name="LaButti K."/>
            <person name="Riley R."/>
            <person name="Lipzen A."/>
            <person name="Clum A."/>
            <person name="Drula E."/>
            <person name="Henrissat B."/>
            <person name="Kohler A."/>
            <person name="Grigoriev I.V."/>
            <person name="Martin F.M."/>
            <person name="Hacquard S."/>
        </authorList>
    </citation>
    <scope>NUCLEOTIDE SEQUENCE</scope>
    <source>
        <strain evidence="8">MPI-CAGE-CH-0235</strain>
    </source>
</reference>
<feature type="domain" description="Major facilitator superfamily (MFS) profile" evidence="7">
    <location>
        <begin position="56"/>
        <end position="527"/>
    </location>
</feature>
<evidence type="ECO:0000256" key="1">
    <source>
        <dbReference type="ARBA" id="ARBA00004141"/>
    </source>
</evidence>
<evidence type="ECO:0000256" key="4">
    <source>
        <dbReference type="ARBA" id="ARBA00023136"/>
    </source>
</evidence>
<comment type="subcellular location">
    <subcellularLocation>
        <location evidence="1">Membrane</location>
        <topology evidence="1">Multi-pass membrane protein</topology>
    </subcellularLocation>
</comment>
<feature type="transmembrane region" description="Helical" evidence="6">
    <location>
        <begin position="151"/>
        <end position="175"/>
    </location>
</feature>
<feature type="transmembrane region" description="Helical" evidence="6">
    <location>
        <begin position="501"/>
        <end position="522"/>
    </location>
</feature>
<feature type="transmembrane region" description="Helical" evidence="6">
    <location>
        <begin position="434"/>
        <end position="458"/>
    </location>
</feature>
<dbReference type="InterPro" id="IPR036259">
    <property type="entry name" value="MFS_trans_sf"/>
</dbReference>
<feature type="transmembrane region" description="Helical" evidence="6">
    <location>
        <begin position="121"/>
        <end position="139"/>
    </location>
</feature>
<dbReference type="GO" id="GO:0005886">
    <property type="term" value="C:plasma membrane"/>
    <property type="evidence" value="ECO:0007669"/>
    <property type="project" value="TreeGrafter"/>
</dbReference>
<feature type="transmembrane region" description="Helical" evidence="6">
    <location>
        <begin position="187"/>
        <end position="209"/>
    </location>
</feature>
<feature type="transmembrane region" description="Helical" evidence="6">
    <location>
        <begin position="325"/>
        <end position="342"/>
    </location>
</feature>
<evidence type="ECO:0000259" key="7">
    <source>
        <dbReference type="PROSITE" id="PS50850"/>
    </source>
</evidence>
<name>A0A8K0WZ81_9HYPO</name>
<dbReference type="InterPro" id="IPR020846">
    <property type="entry name" value="MFS_dom"/>
</dbReference>
<evidence type="ECO:0000313" key="9">
    <source>
        <dbReference type="Proteomes" id="UP000813444"/>
    </source>
</evidence>
<feature type="transmembrane region" description="Helical" evidence="6">
    <location>
        <begin position="215"/>
        <end position="236"/>
    </location>
</feature>
<feature type="transmembrane region" description="Helical" evidence="6">
    <location>
        <begin position="470"/>
        <end position="489"/>
    </location>
</feature>
<gene>
    <name evidence="8" type="ORF">B0I35DRAFT_448663</name>
</gene>
<dbReference type="Gene3D" id="1.20.1250.20">
    <property type="entry name" value="MFS general substrate transporter like domains"/>
    <property type="match status" value="1"/>
</dbReference>
<feature type="transmembrane region" description="Helical" evidence="6">
    <location>
        <begin position="55"/>
        <end position="83"/>
    </location>
</feature>
<keyword evidence="2 6" id="KW-0812">Transmembrane</keyword>
<comment type="caution">
    <text evidence="8">The sequence shown here is derived from an EMBL/GenBank/DDBJ whole genome shotgun (WGS) entry which is preliminary data.</text>
</comment>
<protein>
    <submittedName>
        <fullName evidence="8">Major facilitator superfamily domain-containing protein</fullName>
    </submittedName>
</protein>
<dbReference type="PROSITE" id="PS50850">
    <property type="entry name" value="MFS"/>
    <property type="match status" value="1"/>
</dbReference>
<feature type="transmembrane region" description="Helical" evidence="6">
    <location>
        <begin position="89"/>
        <end position="109"/>
    </location>
</feature>
<dbReference type="Pfam" id="PF07690">
    <property type="entry name" value="MFS_1"/>
    <property type="match status" value="1"/>
</dbReference>
<dbReference type="AlphaFoldDB" id="A0A8K0WZ81"/>
<feature type="compositionally biased region" description="Polar residues" evidence="5">
    <location>
        <begin position="268"/>
        <end position="283"/>
    </location>
</feature>
<keyword evidence="3 6" id="KW-1133">Transmembrane helix</keyword>